<keyword evidence="4 8" id="KW-0808">Transferase</keyword>
<dbReference type="EC" id="2.7.1.158" evidence="2 8"/>
<evidence type="ECO:0000256" key="2">
    <source>
        <dbReference type="ARBA" id="ARBA00012023"/>
    </source>
</evidence>
<dbReference type="AlphaFoldDB" id="A0A9W9AS53"/>
<evidence type="ECO:0000256" key="1">
    <source>
        <dbReference type="ARBA" id="ARBA00001774"/>
    </source>
</evidence>
<organism evidence="9 10">
    <name type="scientific">Lentinula aciculospora</name>
    <dbReference type="NCBI Taxonomy" id="153920"/>
    <lineage>
        <taxon>Eukaryota</taxon>
        <taxon>Fungi</taxon>
        <taxon>Dikarya</taxon>
        <taxon>Basidiomycota</taxon>
        <taxon>Agaricomycotina</taxon>
        <taxon>Agaricomycetes</taxon>
        <taxon>Agaricomycetidae</taxon>
        <taxon>Agaricales</taxon>
        <taxon>Marasmiineae</taxon>
        <taxon>Omphalotaceae</taxon>
        <taxon>Lentinula</taxon>
    </lineage>
</organism>
<dbReference type="InterPro" id="IPR009286">
    <property type="entry name" value="Ins_P5_2-kin"/>
</dbReference>
<dbReference type="Gene3D" id="3.30.200.110">
    <property type="entry name" value="Inositol-pentakisphosphate 2-kinase, N-lobe"/>
    <property type="match status" value="1"/>
</dbReference>
<dbReference type="GO" id="GO:0005634">
    <property type="term" value="C:nucleus"/>
    <property type="evidence" value="ECO:0007669"/>
    <property type="project" value="TreeGrafter"/>
</dbReference>
<dbReference type="GO" id="GO:0005524">
    <property type="term" value="F:ATP binding"/>
    <property type="evidence" value="ECO:0007669"/>
    <property type="project" value="UniProtKB-KW"/>
</dbReference>
<dbReference type="Proteomes" id="UP001150266">
    <property type="component" value="Unassembled WGS sequence"/>
</dbReference>
<reference evidence="9" key="1">
    <citation type="submission" date="2022-08" db="EMBL/GenBank/DDBJ databases">
        <title>A Global Phylogenomic Analysis of the Shiitake Genus Lentinula.</title>
        <authorList>
            <consortium name="DOE Joint Genome Institute"/>
            <person name="Sierra-Patev S."/>
            <person name="Min B."/>
            <person name="Naranjo-Ortiz M."/>
            <person name="Looney B."/>
            <person name="Konkel Z."/>
            <person name="Slot J.C."/>
            <person name="Sakamoto Y."/>
            <person name="Steenwyk J.L."/>
            <person name="Rokas A."/>
            <person name="Carro J."/>
            <person name="Camarero S."/>
            <person name="Ferreira P."/>
            <person name="Molpeceres G."/>
            <person name="Ruiz-Duenas F.J."/>
            <person name="Serrano A."/>
            <person name="Henrissat B."/>
            <person name="Drula E."/>
            <person name="Hughes K.W."/>
            <person name="Mata J.L."/>
            <person name="Ishikawa N.K."/>
            <person name="Vargas-Isla R."/>
            <person name="Ushijima S."/>
            <person name="Smith C.A."/>
            <person name="Ahrendt S."/>
            <person name="Andreopoulos W."/>
            <person name="He G."/>
            <person name="Labutti K."/>
            <person name="Lipzen A."/>
            <person name="Ng V."/>
            <person name="Riley R."/>
            <person name="Sandor L."/>
            <person name="Barry K."/>
            <person name="Martinez A.T."/>
            <person name="Xiao Y."/>
            <person name="Gibbons J.G."/>
            <person name="Terashima K."/>
            <person name="Grigoriev I.V."/>
            <person name="Hibbett D.S."/>
        </authorList>
    </citation>
    <scope>NUCLEOTIDE SEQUENCE</scope>
    <source>
        <strain evidence="9">JLM2183</strain>
    </source>
</reference>
<dbReference type="GO" id="GO:0032958">
    <property type="term" value="P:inositol phosphate biosynthetic process"/>
    <property type="evidence" value="ECO:0007669"/>
    <property type="project" value="TreeGrafter"/>
</dbReference>
<proteinExistence type="predicted"/>
<evidence type="ECO:0000256" key="4">
    <source>
        <dbReference type="ARBA" id="ARBA00022679"/>
    </source>
</evidence>
<keyword evidence="6 8" id="KW-0418">Kinase</keyword>
<dbReference type="PANTHER" id="PTHR14456">
    <property type="entry name" value="INOSITOL POLYPHOSPHATE KINASE 1"/>
    <property type="match status" value="1"/>
</dbReference>
<gene>
    <name evidence="9" type="ORF">J3R30DRAFT_859844</name>
</gene>
<evidence type="ECO:0000256" key="8">
    <source>
        <dbReference type="RuleBase" id="RU364126"/>
    </source>
</evidence>
<comment type="function">
    <text evidence="8">Phosphorylates Ins(1,3,4,5,6)P5 at position 2 to form Ins(1,2,3,4,5,6)P6 (InsP6 or phytate).</text>
</comment>
<keyword evidence="10" id="KW-1185">Reference proteome</keyword>
<dbReference type="OrthoDB" id="272370at2759"/>
<keyword evidence="5 8" id="KW-0547">Nucleotide-binding</keyword>
<evidence type="ECO:0000256" key="3">
    <source>
        <dbReference type="ARBA" id="ARBA00014846"/>
    </source>
</evidence>
<dbReference type="GO" id="GO:0035299">
    <property type="term" value="F:inositol-1,3,4,5,6-pentakisphosphate 2-kinase activity"/>
    <property type="evidence" value="ECO:0007669"/>
    <property type="project" value="UniProtKB-EC"/>
</dbReference>
<dbReference type="PANTHER" id="PTHR14456:SF2">
    <property type="entry name" value="INOSITOL-PENTAKISPHOSPHATE 2-KINASE"/>
    <property type="match status" value="1"/>
</dbReference>
<comment type="catalytic activity">
    <reaction evidence="1 8">
        <text>1D-myo-inositol 1,3,4,5,6-pentakisphosphate + ATP = 1D-myo-inositol hexakisphosphate + ADP + H(+)</text>
        <dbReference type="Rhea" id="RHEA:20313"/>
        <dbReference type="ChEBI" id="CHEBI:15378"/>
        <dbReference type="ChEBI" id="CHEBI:30616"/>
        <dbReference type="ChEBI" id="CHEBI:57733"/>
        <dbReference type="ChEBI" id="CHEBI:58130"/>
        <dbReference type="ChEBI" id="CHEBI:456216"/>
        <dbReference type="EC" id="2.7.1.158"/>
    </reaction>
</comment>
<dbReference type="InterPro" id="IPR043001">
    <property type="entry name" value="IP5_2-K_N_lobe"/>
</dbReference>
<evidence type="ECO:0000313" key="9">
    <source>
        <dbReference type="EMBL" id="KAJ4487861.1"/>
    </source>
</evidence>
<protein>
    <recommendedName>
        <fullName evidence="3 8">Inositol-pentakisphosphate 2-kinase</fullName>
        <ecNumber evidence="2 8">2.7.1.158</ecNumber>
    </recommendedName>
</protein>
<accession>A0A9W9AS53</accession>
<sequence length="401" mass="45683">MSIPDITTTSPHHWKYLSEGGANIVFSYDGPRDADERFYGKVLRLRKNSTAVEDEENAVLFQAEIISRLVSQKHLVDVEIVLSSPSWLEKLSSLCTNSRPTWRTDNIDLECTKGFLASNLVSSPISAEIKPKWSFLRLGMCTCRFCMHSSCRGWTTTYCPLDIFSASPTRIKNALYALYDWWSDDAATQNNFRLFAGGSLVSPDDLLPTSQRLGLLLSSEKEVRELVVETLHASLVQPESLLLLKTLNALQRTLDGEGIEGLASLWNRVHQKTTVGNGYFQPTLDEWKSFITEHFERQGSSVSPPAQSDEDQLRYHILSYLLSSTFKDCSIMIMLPGLLHHSLPISSFPSRITLIDLDQKPVQRLQKWLEQDRNIQQRYTELVSQKEAMKKECVDEWCLER</sequence>
<evidence type="ECO:0000256" key="5">
    <source>
        <dbReference type="ARBA" id="ARBA00022741"/>
    </source>
</evidence>
<evidence type="ECO:0000256" key="6">
    <source>
        <dbReference type="ARBA" id="ARBA00022777"/>
    </source>
</evidence>
<keyword evidence="7 8" id="KW-0067">ATP-binding</keyword>
<dbReference type="EMBL" id="JAOTPV010000002">
    <property type="protein sequence ID" value="KAJ4487861.1"/>
    <property type="molecule type" value="Genomic_DNA"/>
</dbReference>
<comment type="caution">
    <text evidence="9">The sequence shown here is derived from an EMBL/GenBank/DDBJ whole genome shotgun (WGS) entry which is preliminary data.</text>
</comment>
<comment type="domain">
    <text evidence="8">The EXKPK motif is conserved in inositol-pentakisphosphate 2-kinases of both family 1 and 2.</text>
</comment>
<evidence type="ECO:0000256" key="7">
    <source>
        <dbReference type="ARBA" id="ARBA00022840"/>
    </source>
</evidence>
<dbReference type="Pfam" id="PF06090">
    <property type="entry name" value="Ins_P5_2-kin"/>
    <property type="match status" value="1"/>
</dbReference>
<name>A0A9W9AS53_9AGAR</name>
<evidence type="ECO:0000313" key="10">
    <source>
        <dbReference type="Proteomes" id="UP001150266"/>
    </source>
</evidence>